<name>A0A967ECM0_9PROT</name>
<sequence length="98" mass="10198">MNRVVLLASTLCLAGCAGNVSASRTHGPKPPPLRHANYDPGAAYGSAGIAWSAPVLNRNGTVQRIEDPRVTAGREDYEHAPWASGAAGDDESRPAGTF</sequence>
<protein>
    <recommendedName>
        <fullName evidence="5">Lipoprotein</fullName>
    </recommendedName>
</protein>
<dbReference type="Proteomes" id="UP000597459">
    <property type="component" value="Unassembled WGS sequence"/>
</dbReference>
<evidence type="ECO:0000256" key="1">
    <source>
        <dbReference type="SAM" id="MobiDB-lite"/>
    </source>
</evidence>
<organism evidence="3 4">
    <name type="scientific">Acetobacter estunensis</name>
    <dbReference type="NCBI Taxonomy" id="104097"/>
    <lineage>
        <taxon>Bacteria</taxon>
        <taxon>Pseudomonadati</taxon>
        <taxon>Pseudomonadota</taxon>
        <taxon>Alphaproteobacteria</taxon>
        <taxon>Acetobacterales</taxon>
        <taxon>Acetobacteraceae</taxon>
        <taxon>Acetobacter</taxon>
    </lineage>
</organism>
<evidence type="ECO:0000313" key="3">
    <source>
        <dbReference type="EMBL" id="NHO54773.1"/>
    </source>
</evidence>
<reference evidence="3" key="1">
    <citation type="submission" date="2019-11" db="EMBL/GenBank/DDBJ databases">
        <title>Description of new Acetobacter species.</title>
        <authorList>
            <person name="Cleenwerck I."/>
            <person name="Sombolestani A.S."/>
        </authorList>
    </citation>
    <scope>NUCLEOTIDE SEQUENCE</scope>
    <source>
        <strain evidence="3">LMG 1626</strain>
    </source>
</reference>
<feature type="signal peptide" evidence="2">
    <location>
        <begin position="1"/>
        <end position="22"/>
    </location>
</feature>
<gene>
    <name evidence="3" type="ORF">GOB87_12600</name>
</gene>
<keyword evidence="4" id="KW-1185">Reference proteome</keyword>
<dbReference type="AlphaFoldDB" id="A0A967ECM0"/>
<comment type="caution">
    <text evidence="3">The sequence shown here is derived from an EMBL/GenBank/DDBJ whole genome shotgun (WGS) entry which is preliminary data.</text>
</comment>
<accession>A0A967ECM0</accession>
<keyword evidence="2" id="KW-0732">Signal</keyword>
<feature type="chain" id="PRO_5037040308" description="Lipoprotein" evidence="2">
    <location>
        <begin position="23"/>
        <end position="98"/>
    </location>
</feature>
<feature type="region of interest" description="Disordered" evidence="1">
    <location>
        <begin position="58"/>
        <end position="98"/>
    </location>
</feature>
<evidence type="ECO:0000313" key="4">
    <source>
        <dbReference type="Proteomes" id="UP000597459"/>
    </source>
</evidence>
<evidence type="ECO:0000256" key="2">
    <source>
        <dbReference type="SAM" id="SignalP"/>
    </source>
</evidence>
<feature type="compositionally biased region" description="Basic and acidic residues" evidence="1">
    <location>
        <begin position="64"/>
        <end position="79"/>
    </location>
</feature>
<dbReference type="RefSeq" id="WP_166317456.1">
    <property type="nucleotide sequence ID" value="NZ_WOTH01000032.1"/>
</dbReference>
<feature type="region of interest" description="Disordered" evidence="1">
    <location>
        <begin position="20"/>
        <end position="39"/>
    </location>
</feature>
<dbReference type="EMBL" id="WOTH01000032">
    <property type="protein sequence ID" value="NHO54773.1"/>
    <property type="molecule type" value="Genomic_DNA"/>
</dbReference>
<proteinExistence type="predicted"/>
<evidence type="ECO:0008006" key="5">
    <source>
        <dbReference type="Google" id="ProtNLM"/>
    </source>
</evidence>